<gene>
    <name evidence="1" type="ORF">TRIUR3_26996</name>
</gene>
<dbReference type="AlphaFoldDB" id="M7ZB84"/>
<dbReference type="OMA" id="GNIICAK"/>
<evidence type="ECO:0000313" key="1">
    <source>
        <dbReference type="EMBL" id="EMS45364.1"/>
    </source>
</evidence>
<proteinExistence type="predicted"/>
<name>M7ZB84_TRIUA</name>
<organism evidence="1">
    <name type="scientific">Triticum urartu</name>
    <name type="common">Red wild einkorn</name>
    <name type="synonym">Crithodium urartu</name>
    <dbReference type="NCBI Taxonomy" id="4572"/>
    <lineage>
        <taxon>Eukaryota</taxon>
        <taxon>Viridiplantae</taxon>
        <taxon>Streptophyta</taxon>
        <taxon>Embryophyta</taxon>
        <taxon>Tracheophyta</taxon>
        <taxon>Spermatophyta</taxon>
        <taxon>Magnoliopsida</taxon>
        <taxon>Liliopsida</taxon>
        <taxon>Poales</taxon>
        <taxon>Poaceae</taxon>
        <taxon>BOP clade</taxon>
        <taxon>Pooideae</taxon>
        <taxon>Triticodae</taxon>
        <taxon>Triticeae</taxon>
        <taxon>Triticinae</taxon>
        <taxon>Triticum</taxon>
    </lineage>
</organism>
<reference evidence="1" key="1">
    <citation type="journal article" date="2013" name="Nature">
        <title>Draft genome of the wheat A-genome progenitor Triticum urartu.</title>
        <authorList>
            <person name="Ling H.Q."/>
            <person name="Zhao S."/>
            <person name="Liu D."/>
            <person name="Wang J."/>
            <person name="Sun H."/>
            <person name="Zhang C."/>
            <person name="Fan H."/>
            <person name="Li D."/>
            <person name="Dong L."/>
            <person name="Tao Y."/>
            <person name="Gao C."/>
            <person name="Wu H."/>
            <person name="Li Y."/>
            <person name="Cui Y."/>
            <person name="Guo X."/>
            <person name="Zheng S."/>
            <person name="Wang B."/>
            <person name="Yu K."/>
            <person name="Liang Q."/>
            <person name="Yang W."/>
            <person name="Lou X."/>
            <person name="Chen J."/>
            <person name="Feng M."/>
            <person name="Jian J."/>
            <person name="Zhang X."/>
            <person name="Luo G."/>
            <person name="Jiang Y."/>
            <person name="Liu J."/>
            <person name="Wang Z."/>
            <person name="Sha Y."/>
            <person name="Zhang B."/>
            <person name="Wu H."/>
            <person name="Tang D."/>
            <person name="Shen Q."/>
            <person name="Xue P."/>
            <person name="Zou S."/>
            <person name="Wang X."/>
            <person name="Liu X."/>
            <person name="Wang F."/>
            <person name="Yang Y."/>
            <person name="An X."/>
            <person name="Dong Z."/>
            <person name="Zhang K."/>
            <person name="Zhang X."/>
            <person name="Luo M.C."/>
            <person name="Dvorak J."/>
            <person name="Tong Y."/>
            <person name="Wang J."/>
            <person name="Yang H."/>
            <person name="Li Z."/>
            <person name="Wang D."/>
            <person name="Zhang A."/>
            <person name="Wang J."/>
        </authorList>
    </citation>
    <scope>NUCLEOTIDE SEQUENCE</scope>
</reference>
<accession>M7ZB84</accession>
<protein>
    <submittedName>
        <fullName evidence="1">Uncharacterized protein</fullName>
    </submittedName>
</protein>
<sequence>MEAQAAILVGRPPPSRACNPALGREEFDPERLLPVLSALQPRFDFPRFSFPRTGSFSLAPEALLLPAFTHHLQADRAGPSSHRSASSSSLLQPIIAIALRSHPSCRPLWPLHITFDPRRPTPPARPRMPKRVLPIETLVLLRFGHAKSLGNIICAKFRLKMVNYSLCGFRQVPRRPSIPKHPFGYASPSKVHRCQVSHRNAKYP</sequence>
<dbReference type="EMBL" id="KD287283">
    <property type="protein sequence ID" value="EMS45364.1"/>
    <property type="molecule type" value="Genomic_DNA"/>
</dbReference>